<dbReference type="EMBL" id="JACNIG010000289">
    <property type="protein sequence ID" value="MBC8433302.1"/>
    <property type="molecule type" value="Genomic_DNA"/>
</dbReference>
<keyword evidence="1" id="KW-0732">Signal</keyword>
<protein>
    <submittedName>
        <fullName evidence="4">Peptidoglycan DD-metalloendopeptidase family protein</fullName>
    </submittedName>
</protein>
<feature type="domain" description="SH3b" evidence="3">
    <location>
        <begin position="33"/>
        <end position="97"/>
    </location>
</feature>
<reference evidence="4 5" key="1">
    <citation type="submission" date="2020-08" db="EMBL/GenBank/DDBJ databases">
        <title>Bridging the membrane lipid divide: bacteria of the FCB group superphylum have the potential to synthesize archaeal ether lipids.</title>
        <authorList>
            <person name="Villanueva L."/>
            <person name="Von Meijenfeldt F.A.B."/>
            <person name="Westbye A.B."/>
            <person name="Yadav S."/>
            <person name="Hopmans E.C."/>
            <person name="Dutilh B.E."/>
            <person name="Sinninghe Damste J.S."/>
        </authorList>
    </citation>
    <scope>NUCLEOTIDE SEQUENCE [LARGE SCALE GENOMIC DNA]</scope>
    <source>
        <strain evidence="4">NIOZ-UU17</strain>
    </source>
</reference>
<evidence type="ECO:0000313" key="5">
    <source>
        <dbReference type="Proteomes" id="UP000605201"/>
    </source>
</evidence>
<dbReference type="Gene3D" id="6.10.250.3150">
    <property type="match status" value="1"/>
</dbReference>
<sequence length="475" mass="53578">MLSFSQTVFKVLILVVATVLFIRHASEIQAAQSQVGIITAGLLHLRTGPSQDHPSLKILRKGTKVRILEQIDGWLKITYKGQIGYVRNRERYVHIMGTVILTDKQLKADQVNDIKRFREKAENISIEIKKGETEVQMFTKKELNIINNLNHIDLVLNTARKKASESNTDLITLEKQLSVTTAASKDLVKKIEENEVYAAKRLVSLYKLNWLGRLNVLASSESLFNLLQHKKNLELILSHDQNTRENLLKDKLELQMLLVRLNTQKKEKLSLEDDLEEQIQIMAAKRAQRASLLNDIRSKRTLEIAAIESLKQAAKDLNIIIKSLSSAAVPSDQIKKKSPKDFTSLKGLLNMPVTGKIVDYFGPYKNSKFNVVNFRSGIVIQADRGEPIRAVFGGKILYANWLKGYGNMIIVDHGDNYYTVYAHNEELFASKGDIVEKDEVVATVGDTGSLIGPSLHFEVRHHGKPVDPLAWIKKG</sequence>
<dbReference type="Gene3D" id="2.70.70.10">
    <property type="entry name" value="Glucose Permease (Domain IIA)"/>
    <property type="match status" value="1"/>
</dbReference>
<dbReference type="PROSITE" id="PS51781">
    <property type="entry name" value="SH3B"/>
    <property type="match status" value="1"/>
</dbReference>
<dbReference type="SMART" id="SM00287">
    <property type="entry name" value="SH3b"/>
    <property type="match status" value="1"/>
</dbReference>
<comment type="caution">
    <text evidence="4">The sequence shown here is derived from an EMBL/GenBank/DDBJ whole genome shotgun (WGS) entry which is preliminary data.</text>
</comment>
<dbReference type="Pfam" id="PF08239">
    <property type="entry name" value="SH3_3"/>
    <property type="match status" value="1"/>
</dbReference>
<dbReference type="Proteomes" id="UP000605201">
    <property type="component" value="Unassembled WGS sequence"/>
</dbReference>
<dbReference type="Pfam" id="PF01551">
    <property type="entry name" value="Peptidase_M23"/>
    <property type="match status" value="1"/>
</dbReference>
<feature type="coiled-coil region" evidence="2">
    <location>
        <begin position="114"/>
        <end position="176"/>
    </location>
</feature>
<gene>
    <name evidence="4" type="ORF">H8D96_15435</name>
</gene>
<evidence type="ECO:0000313" key="4">
    <source>
        <dbReference type="EMBL" id="MBC8433302.1"/>
    </source>
</evidence>
<proteinExistence type="predicted"/>
<dbReference type="GO" id="GO:0004222">
    <property type="term" value="F:metalloendopeptidase activity"/>
    <property type="evidence" value="ECO:0007669"/>
    <property type="project" value="TreeGrafter"/>
</dbReference>
<dbReference type="AlphaFoldDB" id="A0A8J6P628"/>
<evidence type="ECO:0000256" key="1">
    <source>
        <dbReference type="ARBA" id="ARBA00022729"/>
    </source>
</evidence>
<name>A0A8J6P628_9BACT</name>
<dbReference type="PANTHER" id="PTHR21666">
    <property type="entry name" value="PEPTIDASE-RELATED"/>
    <property type="match status" value="1"/>
</dbReference>
<dbReference type="PANTHER" id="PTHR21666:SF289">
    <property type="entry name" value="L-ALA--D-GLU ENDOPEPTIDASE"/>
    <property type="match status" value="1"/>
</dbReference>
<dbReference type="CDD" id="cd12797">
    <property type="entry name" value="M23_peptidase"/>
    <property type="match status" value="1"/>
</dbReference>
<dbReference type="InterPro" id="IPR050570">
    <property type="entry name" value="Cell_wall_metabolism_enzyme"/>
</dbReference>
<dbReference type="InterPro" id="IPR016047">
    <property type="entry name" value="M23ase_b-sheet_dom"/>
</dbReference>
<dbReference type="SUPFAM" id="SSF51261">
    <property type="entry name" value="Duplicated hybrid motif"/>
    <property type="match status" value="1"/>
</dbReference>
<dbReference type="Gene3D" id="2.30.30.40">
    <property type="entry name" value="SH3 Domains"/>
    <property type="match status" value="1"/>
</dbReference>
<dbReference type="InterPro" id="IPR011055">
    <property type="entry name" value="Dup_hybrid_motif"/>
</dbReference>
<evidence type="ECO:0000256" key="2">
    <source>
        <dbReference type="SAM" id="Coils"/>
    </source>
</evidence>
<evidence type="ECO:0000259" key="3">
    <source>
        <dbReference type="PROSITE" id="PS51781"/>
    </source>
</evidence>
<dbReference type="InterPro" id="IPR003646">
    <property type="entry name" value="SH3-like_bac-type"/>
</dbReference>
<organism evidence="4 5">
    <name type="scientific">Candidatus Desulfatibia vada</name>
    <dbReference type="NCBI Taxonomy" id="2841696"/>
    <lineage>
        <taxon>Bacteria</taxon>
        <taxon>Pseudomonadati</taxon>
        <taxon>Thermodesulfobacteriota</taxon>
        <taxon>Desulfobacteria</taxon>
        <taxon>Desulfobacterales</taxon>
        <taxon>Desulfobacterales incertae sedis</taxon>
        <taxon>Candidatus Desulfatibia</taxon>
    </lineage>
</organism>
<accession>A0A8J6P628</accession>
<keyword evidence="2" id="KW-0175">Coiled coil</keyword>